<name>A0ACC3SLT4_9PEZI</name>
<evidence type="ECO:0000313" key="2">
    <source>
        <dbReference type="Proteomes" id="UP001320706"/>
    </source>
</evidence>
<organism evidence="1 2">
    <name type="scientific">Zalaria obscura</name>
    <dbReference type="NCBI Taxonomy" id="2024903"/>
    <lineage>
        <taxon>Eukaryota</taxon>
        <taxon>Fungi</taxon>
        <taxon>Dikarya</taxon>
        <taxon>Ascomycota</taxon>
        <taxon>Pezizomycotina</taxon>
        <taxon>Dothideomycetes</taxon>
        <taxon>Dothideomycetidae</taxon>
        <taxon>Dothideales</taxon>
        <taxon>Zalariaceae</taxon>
        <taxon>Zalaria</taxon>
    </lineage>
</organism>
<gene>
    <name evidence="1" type="ORF">M8818_001437</name>
</gene>
<sequence length="873" mass="96471">MAAPDITSSAKVASADPKAAAVPRKRRRRTAATGATDDCFACLKRQVKCDRKRPYCGQCLDIGKECSGYKTTLTWGVGVASRGKLRGLSCPVAKQAQQTGVLKTAERSAQRRKSSVSQNSRKKTPPKLDISKTATGSFDASSAHGNEHPIKTEASYEAQSGSSMSIPITAWQVPNFASHGNSYGESGRLANHGLQHMQTSMAQPPTPSTSTFPQSASSASAYSDGGYMTPHSEFPQTPGSYPFGEAFPPFISNPYSDQQLNAQSTDSIQFQGNSIPSYNENIATEGGYVEQLDNSVQASTDSFSQAEDFAPVTFETEESSFRTLMEGGLDYSQFDVGMEDMEEPDLERNEGQSSMGLSMPRSVFTNQFFHLSLRMQSLLDYYSKNICPVLVAFDGPANPYRMHILHLATHNEGLQNAIAALATNNMRMRNQSTLAQSGFVENLSEAEAFITHPMVMEPTPEESCYKSLSIDQLNMQLADSRSAQDDSVLATLLILCLFHVCDSGFSKFKTQLAGVQKLLSMRKPGIQNGFTGWVEMFFTWFDVMTSAVNDRETQIQGENLDMLDYATNLGALEEFSGCDGRLFKLIARLGRLNLLSQNRPVRGGGEASQRPARPTPSSKSSSYSRWRTLRKNKRKFNPLDFDRLDGNGWGTPITTSSDEDAAGSADEEVPRQDDRHEFWSEWRDIRSRLQAWEIDVSHIPAPPSSAPAARGQPLGPEQRDLVHISESFRYSALLYTERLAHPLLPSSSPIFQDLVTKALSHIEELPVTSCVNKFLLWPLFMAGTECVDEGHRQTVRQRCIEIQKESGFFNNLSGLEVLEKVWRETGSGMKGGEDEEMGYRAMRRVGDTVGPVQLNAARVPFRLLMFNGSCTWM</sequence>
<accession>A0ACC3SLT4</accession>
<dbReference type="Proteomes" id="UP001320706">
    <property type="component" value="Unassembled WGS sequence"/>
</dbReference>
<dbReference type="EMBL" id="JAMKPW020000006">
    <property type="protein sequence ID" value="KAK8217185.1"/>
    <property type="molecule type" value="Genomic_DNA"/>
</dbReference>
<protein>
    <submittedName>
        <fullName evidence="1">Uncharacterized protein</fullName>
    </submittedName>
</protein>
<comment type="caution">
    <text evidence="1">The sequence shown here is derived from an EMBL/GenBank/DDBJ whole genome shotgun (WGS) entry which is preliminary data.</text>
</comment>
<keyword evidence="2" id="KW-1185">Reference proteome</keyword>
<proteinExistence type="predicted"/>
<evidence type="ECO:0000313" key="1">
    <source>
        <dbReference type="EMBL" id="KAK8217185.1"/>
    </source>
</evidence>
<reference evidence="1" key="1">
    <citation type="submission" date="2024-02" db="EMBL/GenBank/DDBJ databases">
        <title>Metagenome Assembled Genome of Zalaria obscura JY119.</title>
        <authorList>
            <person name="Vighnesh L."/>
            <person name="Jagadeeshwari U."/>
            <person name="Venkata Ramana C."/>
            <person name="Sasikala C."/>
        </authorList>
    </citation>
    <scope>NUCLEOTIDE SEQUENCE</scope>
    <source>
        <strain evidence="1">JY119</strain>
    </source>
</reference>